<evidence type="ECO:0000313" key="2">
    <source>
        <dbReference type="EMBL" id="TFK54841.1"/>
    </source>
</evidence>
<dbReference type="OrthoDB" id="3264363at2759"/>
<reference evidence="2 3" key="1">
    <citation type="journal article" date="2019" name="Nat. Ecol. Evol.">
        <title>Megaphylogeny resolves global patterns of mushroom evolution.</title>
        <authorList>
            <person name="Varga T."/>
            <person name="Krizsan K."/>
            <person name="Foldi C."/>
            <person name="Dima B."/>
            <person name="Sanchez-Garcia M."/>
            <person name="Sanchez-Ramirez S."/>
            <person name="Szollosi G.J."/>
            <person name="Szarkandi J.G."/>
            <person name="Papp V."/>
            <person name="Albert L."/>
            <person name="Andreopoulos W."/>
            <person name="Angelini C."/>
            <person name="Antonin V."/>
            <person name="Barry K.W."/>
            <person name="Bougher N.L."/>
            <person name="Buchanan P."/>
            <person name="Buyck B."/>
            <person name="Bense V."/>
            <person name="Catcheside P."/>
            <person name="Chovatia M."/>
            <person name="Cooper J."/>
            <person name="Damon W."/>
            <person name="Desjardin D."/>
            <person name="Finy P."/>
            <person name="Geml J."/>
            <person name="Haridas S."/>
            <person name="Hughes K."/>
            <person name="Justo A."/>
            <person name="Karasinski D."/>
            <person name="Kautmanova I."/>
            <person name="Kiss B."/>
            <person name="Kocsube S."/>
            <person name="Kotiranta H."/>
            <person name="LaButti K.M."/>
            <person name="Lechner B.E."/>
            <person name="Liimatainen K."/>
            <person name="Lipzen A."/>
            <person name="Lukacs Z."/>
            <person name="Mihaltcheva S."/>
            <person name="Morgado L.N."/>
            <person name="Niskanen T."/>
            <person name="Noordeloos M.E."/>
            <person name="Ohm R.A."/>
            <person name="Ortiz-Santana B."/>
            <person name="Ovrebo C."/>
            <person name="Racz N."/>
            <person name="Riley R."/>
            <person name="Savchenko A."/>
            <person name="Shiryaev A."/>
            <person name="Soop K."/>
            <person name="Spirin V."/>
            <person name="Szebenyi C."/>
            <person name="Tomsovsky M."/>
            <person name="Tulloss R.E."/>
            <person name="Uehling J."/>
            <person name="Grigoriev I.V."/>
            <person name="Vagvolgyi C."/>
            <person name="Papp T."/>
            <person name="Martin F.M."/>
            <person name="Miettinen O."/>
            <person name="Hibbett D.S."/>
            <person name="Nagy L.G."/>
        </authorList>
    </citation>
    <scope>NUCLEOTIDE SEQUENCE [LARGE SCALE GENOMIC DNA]</scope>
    <source>
        <strain evidence="2 3">OMC1185</strain>
    </source>
</reference>
<sequence length="396" mass="44006">MSAIMQPKRIGSHVYVPPHEFTNVLSAPEVTESSKGVNSLLHSLRGEQYRHARNLSRAKGSQSEANPSGRNFMTLPSTLDYSELHGEERPVRTRTGRFVPPSSDPTTAGPVPKSWRKPTKAEKPTLEGSAWRAEALSLIFHHLPDSSGLTSHILRDTLPPSSHRPPPSSRVPPLSFFCFRVLLSLYTNTSDFEDELVPYLAPHMRRDLLRYTSIYSPLSNAELYTLCEEGHADGELIVVGPHSSLRSNLWCDTLSAVQDEEEDKEEEDSSWDAASPYDASDSPLQTLILFNAALSIPTLLTLPPTITHLALLALPSSVPLHRLPSICPLLVVLDLSYNAWIGREGVGEQALKRVEWGRLRRLEVLGLRGCKVQKGHLEGLNKGRWEDVMVVLDSRP</sequence>
<dbReference type="AlphaFoldDB" id="A0A5C3NMH8"/>
<organism evidence="2 3">
    <name type="scientific">Heliocybe sulcata</name>
    <dbReference type="NCBI Taxonomy" id="5364"/>
    <lineage>
        <taxon>Eukaryota</taxon>
        <taxon>Fungi</taxon>
        <taxon>Dikarya</taxon>
        <taxon>Basidiomycota</taxon>
        <taxon>Agaricomycotina</taxon>
        <taxon>Agaricomycetes</taxon>
        <taxon>Gloeophyllales</taxon>
        <taxon>Gloeophyllaceae</taxon>
        <taxon>Heliocybe</taxon>
    </lineage>
</organism>
<feature type="region of interest" description="Disordered" evidence="1">
    <location>
        <begin position="56"/>
        <end position="126"/>
    </location>
</feature>
<proteinExistence type="predicted"/>
<name>A0A5C3NMH8_9AGAM</name>
<feature type="compositionally biased region" description="Polar residues" evidence="1">
    <location>
        <begin position="59"/>
        <end position="80"/>
    </location>
</feature>
<keyword evidence="3" id="KW-1185">Reference proteome</keyword>
<gene>
    <name evidence="2" type="ORF">OE88DRAFT_1805261</name>
</gene>
<feature type="region of interest" description="Disordered" evidence="1">
    <location>
        <begin position="257"/>
        <end position="276"/>
    </location>
</feature>
<dbReference type="EMBL" id="ML213505">
    <property type="protein sequence ID" value="TFK54841.1"/>
    <property type="molecule type" value="Genomic_DNA"/>
</dbReference>
<dbReference type="SUPFAM" id="SSF52047">
    <property type="entry name" value="RNI-like"/>
    <property type="match status" value="1"/>
</dbReference>
<evidence type="ECO:0000256" key="1">
    <source>
        <dbReference type="SAM" id="MobiDB-lite"/>
    </source>
</evidence>
<accession>A0A5C3NMH8</accession>
<feature type="compositionally biased region" description="Acidic residues" evidence="1">
    <location>
        <begin position="258"/>
        <end position="270"/>
    </location>
</feature>
<evidence type="ECO:0000313" key="3">
    <source>
        <dbReference type="Proteomes" id="UP000305948"/>
    </source>
</evidence>
<feature type="compositionally biased region" description="Basic and acidic residues" evidence="1">
    <location>
        <begin position="82"/>
        <end position="91"/>
    </location>
</feature>
<protein>
    <submittedName>
        <fullName evidence="2">Uncharacterized protein</fullName>
    </submittedName>
</protein>
<dbReference type="Proteomes" id="UP000305948">
    <property type="component" value="Unassembled WGS sequence"/>
</dbReference>